<reference evidence="2 3" key="1">
    <citation type="journal article" date="2016" name="Nat. Commun.">
        <title>Thousands of microbial genomes shed light on interconnected biogeochemical processes in an aquifer system.</title>
        <authorList>
            <person name="Anantharaman K."/>
            <person name="Brown C.T."/>
            <person name="Hug L.A."/>
            <person name="Sharon I."/>
            <person name="Castelle C.J."/>
            <person name="Probst A.J."/>
            <person name="Thomas B.C."/>
            <person name="Singh A."/>
            <person name="Wilkins M.J."/>
            <person name="Karaoz U."/>
            <person name="Brodie E.L."/>
            <person name="Williams K.H."/>
            <person name="Hubbard S.S."/>
            <person name="Banfield J.F."/>
        </authorList>
    </citation>
    <scope>NUCLEOTIDE SEQUENCE [LARGE SCALE GENOMIC DNA]</scope>
</reference>
<dbReference type="EMBL" id="MEXR01000046">
    <property type="protein sequence ID" value="OGD08874.1"/>
    <property type="molecule type" value="Genomic_DNA"/>
</dbReference>
<keyword evidence="1" id="KW-0812">Transmembrane</keyword>
<name>A0A1F4ZU38_9BACT</name>
<protein>
    <recommendedName>
        <fullName evidence="4">Type IV pilus modification protein PilV</fullName>
    </recommendedName>
</protein>
<dbReference type="Proteomes" id="UP000176424">
    <property type="component" value="Unassembled WGS sequence"/>
</dbReference>
<organism evidence="2 3">
    <name type="scientific">Candidatus Amesbacteria bacterium RIFOXYB1_FULL_44_23</name>
    <dbReference type="NCBI Taxonomy" id="1797263"/>
    <lineage>
        <taxon>Bacteria</taxon>
        <taxon>Candidatus Amesiibacteriota</taxon>
    </lineage>
</organism>
<comment type="caution">
    <text evidence="2">The sequence shown here is derived from an EMBL/GenBank/DDBJ whole genome shotgun (WGS) entry which is preliminary data.</text>
</comment>
<sequence length="156" mass="17010">MRSRLLKGMGIVEVMIGASVAAVGLVAVIQLATRAMSNSGLSARASVAAKYADEGMAWLKDWEQANGWQDIADRACVTAPCPIPSTRAYCFNDLGFTLSSCPVGDVIDGSVEFMRTMTLSTLAVGTDTVIRGRVFVTWIEGNKPYTIRRYYEFIRN</sequence>
<dbReference type="STRING" id="1797263.A2397_05925"/>
<dbReference type="AlphaFoldDB" id="A0A1F4ZU38"/>
<gene>
    <name evidence="2" type="ORF">A2397_05925</name>
</gene>
<evidence type="ECO:0000313" key="3">
    <source>
        <dbReference type="Proteomes" id="UP000176424"/>
    </source>
</evidence>
<keyword evidence="1" id="KW-0472">Membrane</keyword>
<accession>A0A1F4ZU38</accession>
<feature type="transmembrane region" description="Helical" evidence="1">
    <location>
        <begin position="12"/>
        <end position="32"/>
    </location>
</feature>
<evidence type="ECO:0000256" key="1">
    <source>
        <dbReference type="SAM" id="Phobius"/>
    </source>
</evidence>
<evidence type="ECO:0008006" key="4">
    <source>
        <dbReference type="Google" id="ProtNLM"/>
    </source>
</evidence>
<evidence type="ECO:0000313" key="2">
    <source>
        <dbReference type="EMBL" id="OGD08874.1"/>
    </source>
</evidence>
<keyword evidence="1" id="KW-1133">Transmembrane helix</keyword>
<proteinExistence type="predicted"/>